<dbReference type="Pfam" id="PF00397">
    <property type="entry name" value="WW"/>
    <property type="match status" value="2"/>
</dbReference>
<keyword evidence="1 3" id="KW-0728">SH3 domain</keyword>
<dbReference type="GO" id="GO:0005096">
    <property type="term" value="F:GTPase activator activity"/>
    <property type="evidence" value="ECO:0007669"/>
    <property type="project" value="UniProtKB-KW"/>
</dbReference>
<sequence>MSCRQKETGTDHRKLLPRKGIPLPSMEPAGTPEDVHVLVEYGFQYMDKGGCFISIKPNERYIRLKRTTDHWWHVKKNKDSKPFYIPAQYVKELPPITQPKNLYEHPAEESGQPSSGHTEESAVLEPTRASPEQPLQYKYKFVGTAQQTTNINEPSGLSGSVFLGSVMPAGKDTSLIGKTLPQVAEETKGSPPVLSSFQSTRATKRTSCSPATNVCPVEYIRSAQSLDDLARVRPQARYSIGHVGSYRDGATAGFLGHPHALIKSHSENLYESIKDTERQKKKGPRPEAHQPAQVRKEEKEKISAPVYVNIQELQQEAEAAAASTPPKQHLSSSLADWETHTDTDSGQLFYYNPVTGETTWDSPFENLEDGVSPATSPSPSLTNSLMLAEWCQHMDEASGQVFFYNSVTGETSWERPQAGDEPSSQEMYPAIAQYSPMDQRPPTPETDYPDLSPDEAEGYPEEDYSPVGSYEHGACHYFPTPRHSEDLSSPPGWHGQNNPEGQSFYPGTYALDTVSVPGHHRTASSGSNQDSPFAGCYNIIPALLVQKEEKFKSLDKAGVLNRTKIVDKGKRIRKNWSSSWTVLEGGILTFFKDSKHSSSSGLKHPAVLTTPEHTVGLLGATISWATKEKSSKKHVLELKTRDGSEYLIQHDSEAIIAPWQKAISETISQLSTDFSLEDADETAADCAFKERLGSSEEKRTPGSGLSAGTTSSESDSNKVRNKLLKFLQRRPTLQSLRERGYIKDQVFGCSLQVLCERERGMVPKFVHQCIQTVENRGLDIDGLYRVSGNLATIQKLRYKVDHDEHLDLDDGRWEDVHVITGALKLFFRELPEPLFPFSHFDKFITAIKMYDPTKRIKCVRDLVCSLPLPNHDTMKALFRHLSRVIDHKEENRMSVQGIAIVFGPTLLRPENEEGNMAMHMVFQNQIVEYILNQYSYIFPDS</sequence>
<evidence type="ECO:0000256" key="1">
    <source>
        <dbReference type="ARBA" id="ARBA00022443"/>
    </source>
</evidence>
<feature type="domain" description="WW" evidence="7">
    <location>
        <begin position="337"/>
        <end position="365"/>
    </location>
</feature>
<dbReference type="GO" id="GO:0005737">
    <property type="term" value="C:cytoplasm"/>
    <property type="evidence" value="ECO:0007669"/>
    <property type="project" value="TreeGrafter"/>
</dbReference>
<evidence type="ECO:0000256" key="3">
    <source>
        <dbReference type="PROSITE-ProRule" id="PRU00192"/>
    </source>
</evidence>
<feature type="domain" description="WW" evidence="7">
    <location>
        <begin position="384"/>
        <end position="418"/>
    </location>
</feature>
<feature type="region of interest" description="Disordered" evidence="4">
    <location>
        <begin position="690"/>
        <end position="716"/>
    </location>
</feature>
<dbReference type="FunFam" id="2.30.29.30:FF:000206">
    <property type="entry name" value="Rho GTPase activating protein 27"/>
    <property type="match status" value="1"/>
</dbReference>
<dbReference type="AlphaFoldDB" id="A0A3Q0GTL4"/>
<protein>
    <submittedName>
        <fullName evidence="10">Rho GTPase-activating protein 27</fullName>
    </submittedName>
</protein>
<dbReference type="SUPFAM" id="SSF50044">
    <property type="entry name" value="SH3-domain"/>
    <property type="match status" value="1"/>
</dbReference>
<dbReference type="InterPro" id="IPR011993">
    <property type="entry name" value="PH-like_dom_sf"/>
</dbReference>
<dbReference type="Proteomes" id="UP000189705">
    <property type="component" value="Unplaced"/>
</dbReference>
<dbReference type="CDD" id="cd13233">
    <property type="entry name" value="PH_ARHGAP9-like"/>
    <property type="match status" value="1"/>
</dbReference>
<dbReference type="Gene3D" id="2.30.29.30">
    <property type="entry name" value="Pleckstrin-homology domain (PH domain)/Phosphotyrosine-binding domain (PTB)"/>
    <property type="match status" value="1"/>
</dbReference>
<dbReference type="SMART" id="SM00456">
    <property type="entry name" value="WW"/>
    <property type="match status" value="2"/>
</dbReference>
<feature type="compositionally biased region" description="Acidic residues" evidence="4">
    <location>
        <begin position="452"/>
        <end position="463"/>
    </location>
</feature>
<evidence type="ECO:0000313" key="10">
    <source>
        <dbReference type="RefSeq" id="XP_025063124.1"/>
    </source>
</evidence>
<feature type="compositionally biased region" description="Polar residues" evidence="4">
    <location>
        <begin position="325"/>
        <end position="334"/>
    </location>
</feature>
<dbReference type="GeneID" id="102369999"/>
<feature type="domain" description="SH3" evidence="5">
    <location>
        <begin position="32"/>
        <end position="95"/>
    </location>
</feature>
<dbReference type="InterPro" id="IPR036020">
    <property type="entry name" value="WW_dom_sf"/>
</dbReference>
<reference evidence="10" key="1">
    <citation type="submission" date="2025-08" db="UniProtKB">
        <authorList>
            <consortium name="RefSeq"/>
        </authorList>
    </citation>
    <scope>IDENTIFICATION</scope>
</reference>
<feature type="region of interest" description="Disordered" evidence="4">
    <location>
        <begin position="317"/>
        <end position="338"/>
    </location>
</feature>
<evidence type="ECO:0000256" key="2">
    <source>
        <dbReference type="ARBA" id="ARBA00022468"/>
    </source>
</evidence>
<dbReference type="CDD" id="cd00201">
    <property type="entry name" value="WW"/>
    <property type="match status" value="2"/>
</dbReference>
<feature type="domain" description="PH" evidence="6">
    <location>
        <begin position="553"/>
        <end position="668"/>
    </location>
</feature>
<dbReference type="Gene3D" id="2.20.70.10">
    <property type="match status" value="2"/>
</dbReference>
<name>A0A3Q0GTL4_ALLSI</name>
<evidence type="ECO:0000259" key="5">
    <source>
        <dbReference type="PROSITE" id="PS50002"/>
    </source>
</evidence>
<dbReference type="PROSITE" id="PS01159">
    <property type="entry name" value="WW_DOMAIN_1"/>
    <property type="match status" value="1"/>
</dbReference>
<feature type="region of interest" description="Disordered" evidence="4">
    <location>
        <begin position="274"/>
        <end position="300"/>
    </location>
</feature>
<organism evidence="9 10">
    <name type="scientific">Alligator sinensis</name>
    <name type="common">Chinese alligator</name>
    <dbReference type="NCBI Taxonomy" id="38654"/>
    <lineage>
        <taxon>Eukaryota</taxon>
        <taxon>Metazoa</taxon>
        <taxon>Chordata</taxon>
        <taxon>Craniata</taxon>
        <taxon>Vertebrata</taxon>
        <taxon>Euteleostomi</taxon>
        <taxon>Archelosauria</taxon>
        <taxon>Archosauria</taxon>
        <taxon>Crocodylia</taxon>
        <taxon>Alligatoridae</taxon>
        <taxon>Alligatorinae</taxon>
        <taxon>Alligator</taxon>
    </lineage>
</organism>
<dbReference type="SUPFAM" id="SSF50729">
    <property type="entry name" value="PH domain-like"/>
    <property type="match status" value="1"/>
</dbReference>
<dbReference type="InterPro" id="IPR001202">
    <property type="entry name" value="WW_dom"/>
</dbReference>
<dbReference type="InterPro" id="IPR001452">
    <property type="entry name" value="SH3_domain"/>
</dbReference>
<feature type="region of interest" description="Disordered" evidence="4">
    <location>
        <begin position="100"/>
        <end position="129"/>
    </location>
</feature>
<feature type="domain" description="Rho-GAP" evidence="8">
    <location>
        <begin position="749"/>
        <end position="938"/>
    </location>
</feature>
<feature type="region of interest" description="Disordered" evidence="4">
    <location>
        <begin position="435"/>
        <end position="463"/>
    </location>
</feature>
<dbReference type="InterPro" id="IPR008936">
    <property type="entry name" value="Rho_GTPase_activation_prot"/>
</dbReference>
<dbReference type="STRING" id="38654.A0A3Q0GTL4"/>
<dbReference type="KEGG" id="asn:102369999"/>
<evidence type="ECO:0000259" key="6">
    <source>
        <dbReference type="PROSITE" id="PS50003"/>
    </source>
</evidence>
<dbReference type="SMART" id="SM00233">
    <property type="entry name" value="PH"/>
    <property type="match status" value="1"/>
</dbReference>
<dbReference type="CDD" id="cd04403">
    <property type="entry name" value="RhoGAP_ARHGAP27_15_12_9"/>
    <property type="match status" value="1"/>
</dbReference>
<dbReference type="GO" id="GO:0007165">
    <property type="term" value="P:signal transduction"/>
    <property type="evidence" value="ECO:0007669"/>
    <property type="project" value="InterPro"/>
</dbReference>
<keyword evidence="2" id="KW-0343">GTPase activation</keyword>
<dbReference type="InterPro" id="IPR036028">
    <property type="entry name" value="SH3-like_dom_sf"/>
</dbReference>
<feature type="region of interest" description="Disordered" evidence="4">
    <location>
        <begin position="1"/>
        <end position="28"/>
    </location>
</feature>
<feature type="compositionally biased region" description="Basic and acidic residues" evidence="4">
    <location>
        <begin position="690"/>
        <end position="700"/>
    </location>
</feature>
<dbReference type="SUPFAM" id="SSF51045">
    <property type="entry name" value="WW domain"/>
    <property type="match status" value="2"/>
</dbReference>
<dbReference type="Pfam" id="PF00620">
    <property type="entry name" value="RhoGAP"/>
    <property type="match status" value="1"/>
</dbReference>
<gene>
    <name evidence="10" type="primary">LOC102369999</name>
</gene>
<dbReference type="SMART" id="SM00324">
    <property type="entry name" value="RhoGAP"/>
    <property type="match status" value="1"/>
</dbReference>
<dbReference type="InterPro" id="IPR001849">
    <property type="entry name" value="PH_domain"/>
</dbReference>
<proteinExistence type="predicted"/>
<dbReference type="PROSITE" id="PS50238">
    <property type="entry name" value="RHOGAP"/>
    <property type="match status" value="1"/>
</dbReference>
<dbReference type="RefSeq" id="XP_025063124.1">
    <property type="nucleotide sequence ID" value="XM_025207339.1"/>
</dbReference>
<dbReference type="Gene3D" id="1.10.555.10">
    <property type="entry name" value="Rho GTPase activation protein"/>
    <property type="match status" value="1"/>
</dbReference>
<evidence type="ECO:0000256" key="4">
    <source>
        <dbReference type="SAM" id="MobiDB-lite"/>
    </source>
</evidence>
<dbReference type="PROSITE" id="PS50002">
    <property type="entry name" value="SH3"/>
    <property type="match status" value="1"/>
</dbReference>
<feature type="compositionally biased region" description="Basic and acidic residues" evidence="4">
    <location>
        <begin position="1"/>
        <end position="14"/>
    </location>
</feature>
<dbReference type="Gene3D" id="2.30.30.40">
    <property type="entry name" value="SH3 Domains"/>
    <property type="match status" value="1"/>
</dbReference>
<dbReference type="Pfam" id="PF00169">
    <property type="entry name" value="PH"/>
    <property type="match status" value="1"/>
</dbReference>
<dbReference type="PROSITE" id="PS50020">
    <property type="entry name" value="WW_DOMAIN_2"/>
    <property type="match status" value="2"/>
</dbReference>
<dbReference type="SUPFAM" id="SSF48350">
    <property type="entry name" value="GTPase activation domain, GAP"/>
    <property type="match status" value="1"/>
</dbReference>
<dbReference type="PANTHER" id="PTHR23176:SF104">
    <property type="entry name" value="RHO GTPASE-ACTIVATING PROTEIN 27"/>
    <property type="match status" value="1"/>
</dbReference>
<dbReference type="PROSITE" id="PS50003">
    <property type="entry name" value="PH_DOMAIN"/>
    <property type="match status" value="1"/>
</dbReference>
<dbReference type="InterPro" id="IPR000198">
    <property type="entry name" value="RhoGAP_dom"/>
</dbReference>
<keyword evidence="9" id="KW-1185">Reference proteome</keyword>
<evidence type="ECO:0000313" key="9">
    <source>
        <dbReference type="Proteomes" id="UP000189705"/>
    </source>
</evidence>
<evidence type="ECO:0000259" key="7">
    <source>
        <dbReference type="PROSITE" id="PS50020"/>
    </source>
</evidence>
<accession>A0A3Q0GTL4</accession>
<dbReference type="PANTHER" id="PTHR23176">
    <property type="entry name" value="RHO/RAC/CDC GTPASE-ACTIVATING PROTEIN"/>
    <property type="match status" value="1"/>
</dbReference>
<dbReference type="InParanoid" id="A0A3Q0GTL4"/>
<evidence type="ECO:0000259" key="8">
    <source>
        <dbReference type="PROSITE" id="PS50238"/>
    </source>
</evidence>
<dbReference type="FunFam" id="1.10.555.10:FF:000003">
    <property type="entry name" value="Putative rho GTPase-activating protein 12"/>
    <property type="match status" value="1"/>
</dbReference>
<dbReference type="InterPro" id="IPR050729">
    <property type="entry name" value="Rho-GAP"/>
</dbReference>